<dbReference type="CDD" id="cd00170">
    <property type="entry name" value="SEC14"/>
    <property type="match status" value="1"/>
</dbReference>
<dbReference type="InterPro" id="IPR036865">
    <property type="entry name" value="CRAL-TRIO_dom_sf"/>
</dbReference>
<dbReference type="InterPro" id="IPR052578">
    <property type="entry name" value="PI_Transfer_CRAL-TRIO"/>
</dbReference>
<name>B6ABG6_CRYMR</name>
<reference evidence="3" key="1">
    <citation type="submission" date="2008-06" db="EMBL/GenBank/DDBJ databases">
        <authorList>
            <person name="Lorenzi H."/>
            <person name="Inman J."/>
            <person name="Miller J."/>
            <person name="Schobel S."/>
            <person name="Amedeo P."/>
            <person name="Caler E.V."/>
            <person name="da Silva J."/>
        </authorList>
    </citation>
    <scope>NUCLEOTIDE SEQUENCE [LARGE SCALE GENOMIC DNA]</scope>
    <source>
        <strain evidence="3">RN66</strain>
    </source>
</reference>
<dbReference type="Proteomes" id="UP000001460">
    <property type="component" value="Unassembled WGS sequence"/>
</dbReference>
<dbReference type="Gene3D" id="3.40.525.10">
    <property type="entry name" value="CRAL-TRIO lipid binding domain"/>
    <property type="match status" value="1"/>
</dbReference>
<evidence type="ECO:0000313" key="3">
    <source>
        <dbReference type="EMBL" id="EEA05718.1"/>
    </source>
</evidence>
<evidence type="ECO:0000313" key="4">
    <source>
        <dbReference type="Proteomes" id="UP000001460"/>
    </source>
</evidence>
<dbReference type="AlphaFoldDB" id="B6ABG6"/>
<gene>
    <name evidence="3" type="ORF">CMU_027270</name>
</gene>
<evidence type="ECO:0000259" key="2">
    <source>
        <dbReference type="PROSITE" id="PS50191"/>
    </source>
</evidence>
<dbReference type="SMART" id="SM01100">
    <property type="entry name" value="CRAL_TRIO_N"/>
    <property type="match status" value="1"/>
</dbReference>
<dbReference type="SUPFAM" id="SSF46938">
    <property type="entry name" value="CRAL/TRIO N-terminal domain"/>
    <property type="match status" value="1"/>
</dbReference>
<accession>B6ABG6</accession>
<dbReference type="SMART" id="SM00516">
    <property type="entry name" value="SEC14"/>
    <property type="match status" value="1"/>
</dbReference>
<dbReference type="PROSITE" id="PS50191">
    <property type="entry name" value="CRAL_TRIO"/>
    <property type="match status" value="1"/>
</dbReference>
<dbReference type="RefSeq" id="XP_002140067.1">
    <property type="nucleotide sequence ID" value="XM_002140031.1"/>
</dbReference>
<evidence type="ECO:0000256" key="1">
    <source>
        <dbReference type="SAM" id="MobiDB-lite"/>
    </source>
</evidence>
<dbReference type="GO" id="GO:0008526">
    <property type="term" value="F:phosphatidylinositol transfer activity"/>
    <property type="evidence" value="ECO:0007669"/>
    <property type="project" value="TreeGrafter"/>
</dbReference>
<dbReference type="OrthoDB" id="75724at2759"/>
<dbReference type="PANTHER" id="PTHR45824:SF29">
    <property type="entry name" value="GH16843P"/>
    <property type="match status" value="1"/>
</dbReference>
<organism evidence="3 4">
    <name type="scientific">Cryptosporidium muris (strain RN66)</name>
    <dbReference type="NCBI Taxonomy" id="441375"/>
    <lineage>
        <taxon>Eukaryota</taxon>
        <taxon>Sar</taxon>
        <taxon>Alveolata</taxon>
        <taxon>Apicomplexa</taxon>
        <taxon>Conoidasida</taxon>
        <taxon>Coccidia</taxon>
        <taxon>Eucoccidiorida</taxon>
        <taxon>Eimeriorina</taxon>
        <taxon>Cryptosporidiidae</taxon>
        <taxon>Cryptosporidium</taxon>
    </lineage>
</organism>
<sequence length="449" mass="50707">MVQFKTSPELAEWQLTPQGLGALTEKESRALTSLRQLLEVQNKAAESKQKMEQLKAQSIQGDALLKKQSTSEVVFGRLKSFAASAWKGRESCVISTSTSPNKPGKIIKTRLLLKGPLDSYEKDWCTDSCLLRYLRGYNYKVIRSFEALVKTIHFRRKYAPQFIDPRSISGGNNVEGLIRFGIDIDGRPCIIMRAKYSDSSVDISLVLNSLLYTMERTCLYADQLTNNDNKINLIVDFTGNKSTQQPPVSLSLKFAKAMVDHYPERLHRAYIIRPGWFFKTVWGLISPCIPGNTAEKFVLIDPDSDGMESFKPLKKAVDSKYLDIEWGGCCNYVFDPNMYWNKEIRDFDEFCKFCQDHFYSEDHPMPLIPFGVISDHSTSPSPNNMDSINTTSPHLAAALLEDEDIDPNEPIEDGGHQPGEPYVIPPNTQLSDEIEGANDFDVLDESTIQ</sequence>
<feature type="compositionally biased region" description="Acidic residues" evidence="1">
    <location>
        <begin position="432"/>
        <end position="449"/>
    </location>
</feature>
<protein>
    <submittedName>
        <fullName evidence="3">CRAL/TRIO domain-containing protein</fullName>
    </submittedName>
</protein>
<keyword evidence="4" id="KW-1185">Reference proteome</keyword>
<dbReference type="SUPFAM" id="SSF52087">
    <property type="entry name" value="CRAL/TRIO domain"/>
    <property type="match status" value="1"/>
</dbReference>
<dbReference type="GeneID" id="6994943"/>
<dbReference type="InterPro" id="IPR011074">
    <property type="entry name" value="CRAL/TRIO_N_dom"/>
</dbReference>
<dbReference type="PANTHER" id="PTHR45824">
    <property type="entry name" value="GH16843P"/>
    <property type="match status" value="1"/>
</dbReference>
<dbReference type="eggNOG" id="KOG1470">
    <property type="taxonomic scope" value="Eukaryota"/>
</dbReference>
<dbReference type="VEuPathDB" id="CryptoDB:CMU_027270"/>
<dbReference type="OMA" id="HEAYWEE"/>
<feature type="domain" description="CRAL-TRIO" evidence="2">
    <location>
        <begin position="180"/>
        <end position="334"/>
    </location>
</feature>
<feature type="region of interest" description="Disordered" evidence="1">
    <location>
        <begin position="405"/>
        <end position="449"/>
    </location>
</feature>
<dbReference type="EMBL" id="DS989727">
    <property type="protein sequence ID" value="EEA05718.1"/>
    <property type="molecule type" value="Genomic_DNA"/>
</dbReference>
<dbReference type="InterPro" id="IPR001251">
    <property type="entry name" value="CRAL-TRIO_dom"/>
</dbReference>
<dbReference type="Pfam" id="PF00650">
    <property type="entry name" value="CRAL_TRIO"/>
    <property type="match status" value="1"/>
</dbReference>
<dbReference type="InterPro" id="IPR036273">
    <property type="entry name" value="CRAL/TRIO_N_dom_sf"/>
</dbReference>
<proteinExistence type="predicted"/>